<keyword evidence="9" id="KW-0809">Transit peptide</keyword>
<organism evidence="13 14">
    <name type="scientific">Pyrocoelia pectoralis</name>
    <dbReference type="NCBI Taxonomy" id="417401"/>
    <lineage>
        <taxon>Eukaryota</taxon>
        <taxon>Metazoa</taxon>
        <taxon>Ecdysozoa</taxon>
        <taxon>Arthropoda</taxon>
        <taxon>Hexapoda</taxon>
        <taxon>Insecta</taxon>
        <taxon>Pterygota</taxon>
        <taxon>Neoptera</taxon>
        <taxon>Endopterygota</taxon>
        <taxon>Coleoptera</taxon>
        <taxon>Polyphaga</taxon>
        <taxon>Elateriformia</taxon>
        <taxon>Elateroidea</taxon>
        <taxon>Lampyridae</taxon>
        <taxon>Lampyrinae</taxon>
        <taxon>Pyrocoelia</taxon>
    </lineage>
</organism>
<comment type="caution">
    <text evidence="13">The sequence shown here is derived from an EMBL/GenBank/DDBJ whole genome shotgun (WGS) entry which is preliminary data.</text>
</comment>
<dbReference type="Pfam" id="PF14784">
    <property type="entry name" value="ECSIT_C"/>
    <property type="match status" value="1"/>
</dbReference>
<dbReference type="EMBL" id="JAVRBK010000009">
    <property type="protein sequence ID" value="KAK5639039.1"/>
    <property type="molecule type" value="Genomic_DNA"/>
</dbReference>
<evidence type="ECO:0000256" key="1">
    <source>
        <dbReference type="ARBA" id="ARBA00004123"/>
    </source>
</evidence>
<proteinExistence type="inferred from homology"/>
<name>A0AAN7V2V8_9COLE</name>
<keyword evidence="6" id="KW-0963">Cytoplasm</keyword>
<dbReference type="GO" id="GO:0007178">
    <property type="term" value="P:cell surface receptor protein serine/threonine kinase signaling pathway"/>
    <property type="evidence" value="ECO:0007669"/>
    <property type="project" value="TreeGrafter"/>
</dbReference>
<feature type="domain" description="ECSIT C-terminal" evidence="12">
    <location>
        <begin position="242"/>
        <end position="366"/>
    </location>
</feature>
<accession>A0AAN7V2V8</accession>
<dbReference type="Proteomes" id="UP001329430">
    <property type="component" value="Chromosome 9"/>
</dbReference>
<comment type="similarity">
    <text evidence="4">Belongs to the ECSIT family.</text>
</comment>
<dbReference type="PANTHER" id="PTHR13113">
    <property type="entry name" value="ECSIT EVOLUTIONARILY CONSERVED SIGNALING INTERMEDIATE IN TOLL PATHWAYS"/>
    <property type="match status" value="1"/>
</dbReference>
<evidence type="ECO:0000259" key="12">
    <source>
        <dbReference type="SMART" id="SM01284"/>
    </source>
</evidence>
<dbReference type="Pfam" id="PF06239">
    <property type="entry name" value="ECSIT_N"/>
    <property type="match status" value="1"/>
</dbReference>
<evidence type="ECO:0000256" key="4">
    <source>
        <dbReference type="ARBA" id="ARBA00007674"/>
    </source>
</evidence>
<evidence type="ECO:0000256" key="10">
    <source>
        <dbReference type="ARBA" id="ARBA00023128"/>
    </source>
</evidence>
<keyword evidence="14" id="KW-1185">Reference proteome</keyword>
<comment type="subcellular location">
    <subcellularLocation>
        <location evidence="3">Cytoplasm</location>
    </subcellularLocation>
    <subcellularLocation>
        <location evidence="2">Mitochondrion</location>
    </subcellularLocation>
    <subcellularLocation>
        <location evidence="1">Nucleus</location>
    </subcellularLocation>
</comment>
<evidence type="ECO:0000256" key="2">
    <source>
        <dbReference type="ARBA" id="ARBA00004173"/>
    </source>
</evidence>
<evidence type="ECO:0000256" key="11">
    <source>
        <dbReference type="ARBA" id="ARBA00023242"/>
    </source>
</evidence>
<evidence type="ECO:0000313" key="13">
    <source>
        <dbReference type="EMBL" id="KAK5639039.1"/>
    </source>
</evidence>
<evidence type="ECO:0000256" key="3">
    <source>
        <dbReference type="ARBA" id="ARBA00004496"/>
    </source>
</evidence>
<gene>
    <name evidence="13" type="ORF">RI129_011531</name>
</gene>
<protein>
    <recommendedName>
        <fullName evidence="5">Evolutionarily conserved signaling intermediate in Toll pathway, mitochondrial</fullName>
    </recommendedName>
</protein>
<dbReference type="GO" id="GO:0005739">
    <property type="term" value="C:mitochondrion"/>
    <property type="evidence" value="ECO:0007669"/>
    <property type="project" value="UniProtKB-SubCell"/>
</dbReference>
<dbReference type="AlphaFoldDB" id="A0AAN7V2V8"/>
<dbReference type="InterPro" id="IPR029342">
    <property type="entry name" value="ECIST_C"/>
</dbReference>
<evidence type="ECO:0000256" key="8">
    <source>
        <dbReference type="ARBA" id="ARBA00022859"/>
    </source>
</evidence>
<evidence type="ECO:0000256" key="7">
    <source>
        <dbReference type="ARBA" id="ARBA00022588"/>
    </source>
</evidence>
<evidence type="ECO:0000313" key="14">
    <source>
        <dbReference type="Proteomes" id="UP001329430"/>
    </source>
</evidence>
<dbReference type="InterPro" id="IPR046448">
    <property type="entry name" value="ECSIT_N"/>
</dbReference>
<dbReference type="InterPro" id="IPR010418">
    <property type="entry name" value="ECSIT"/>
</dbReference>
<dbReference type="GO" id="GO:0045087">
    <property type="term" value="P:innate immune response"/>
    <property type="evidence" value="ECO:0007669"/>
    <property type="project" value="UniProtKB-KW"/>
</dbReference>
<sequence>MIRKSTLLGIFNYCKYRGMLHKLFFINNCPRTYFHTSMKSFKDSFAKDVVIYENFESIEKKSKKTYLEMIKIFETKDAHRRGHVEFIYSALKNMKDFNVEKDLEVYKALIDVLPKGKFIPTNIFQAEFMHYPKQQQCAIDLLEQMEDNAVLPDPELEEMLLNIFGKRGYPLRKLWRMAYWMPKFKNLSPWPIPHPLPNDMLELAKLAVSRIGSVDIQTQISVFHSKDIPEALEDTWIVSGQSKTQCRLMSEHNIDEPIYVEGSFRIWIKNVPINYFILRADAKARLKSPVDLDDVSNLSIPFFTYSLPPKQEVIPVPSVHEQEDGVILAVCVTGTSGRDSLLSWIRHLEKNGNPNLSSIPVVFTLKSPGKDLVNMETSVVPEK</sequence>
<keyword evidence="10" id="KW-0496">Mitochondrion</keyword>
<reference evidence="13 14" key="1">
    <citation type="journal article" date="2024" name="Insects">
        <title>An Improved Chromosome-Level Genome Assembly of the Firefly Pyrocoelia pectoralis.</title>
        <authorList>
            <person name="Fu X."/>
            <person name="Meyer-Rochow V.B."/>
            <person name="Ballantyne L."/>
            <person name="Zhu X."/>
        </authorList>
    </citation>
    <scope>NUCLEOTIDE SEQUENCE [LARGE SCALE GENOMIC DNA]</scope>
    <source>
        <strain evidence="13">XCY_ONT2</strain>
    </source>
</reference>
<keyword evidence="8" id="KW-0391">Immunity</keyword>
<dbReference type="SMART" id="SM01284">
    <property type="entry name" value="ECSIT_Cterm"/>
    <property type="match status" value="1"/>
</dbReference>
<keyword evidence="7" id="KW-0399">Innate immunity</keyword>
<keyword evidence="11" id="KW-0539">Nucleus</keyword>
<evidence type="ECO:0000256" key="9">
    <source>
        <dbReference type="ARBA" id="ARBA00022946"/>
    </source>
</evidence>
<evidence type="ECO:0000256" key="5">
    <source>
        <dbReference type="ARBA" id="ARBA00019998"/>
    </source>
</evidence>
<evidence type="ECO:0000256" key="6">
    <source>
        <dbReference type="ARBA" id="ARBA00022490"/>
    </source>
</evidence>
<dbReference type="GO" id="GO:0005634">
    <property type="term" value="C:nucleus"/>
    <property type="evidence" value="ECO:0007669"/>
    <property type="project" value="UniProtKB-SubCell"/>
</dbReference>
<dbReference type="PANTHER" id="PTHR13113:SF1">
    <property type="entry name" value="EVOLUTIONARILY CONSERVED SIGNALING INTERMEDIATE IN TOLL PATHWAY, MITOCHONDRIAL"/>
    <property type="match status" value="1"/>
</dbReference>